<keyword evidence="5" id="KW-0053">Apoptosis</keyword>
<dbReference type="Proteomes" id="UP001378592">
    <property type="component" value="Unassembled WGS sequence"/>
</dbReference>
<organism evidence="12 13">
    <name type="scientific">Gryllus longicercus</name>
    <dbReference type="NCBI Taxonomy" id="2509291"/>
    <lineage>
        <taxon>Eukaryota</taxon>
        <taxon>Metazoa</taxon>
        <taxon>Ecdysozoa</taxon>
        <taxon>Arthropoda</taxon>
        <taxon>Hexapoda</taxon>
        <taxon>Insecta</taxon>
        <taxon>Pterygota</taxon>
        <taxon>Neoptera</taxon>
        <taxon>Polyneoptera</taxon>
        <taxon>Orthoptera</taxon>
        <taxon>Ensifera</taxon>
        <taxon>Gryllidea</taxon>
        <taxon>Grylloidea</taxon>
        <taxon>Gryllidae</taxon>
        <taxon>Gryllinae</taxon>
        <taxon>Gryllus</taxon>
    </lineage>
</organism>
<keyword evidence="9" id="KW-0325">Glycoprotein</keyword>
<protein>
    <recommendedName>
        <fullName evidence="14">Transmembrane protein 214-B</fullName>
    </recommendedName>
</protein>
<dbReference type="GO" id="GO:0005789">
    <property type="term" value="C:endoplasmic reticulum membrane"/>
    <property type="evidence" value="ECO:0007669"/>
    <property type="project" value="UniProtKB-SubCell"/>
</dbReference>
<evidence type="ECO:0000313" key="12">
    <source>
        <dbReference type="EMBL" id="KAK7870267.1"/>
    </source>
</evidence>
<evidence type="ECO:0000313" key="13">
    <source>
        <dbReference type="Proteomes" id="UP001378592"/>
    </source>
</evidence>
<evidence type="ECO:0000256" key="1">
    <source>
        <dbReference type="ARBA" id="ARBA00004477"/>
    </source>
</evidence>
<dbReference type="PANTHER" id="PTHR13448">
    <property type="entry name" value="TRANSMEMBRANE PROTEIN 214"/>
    <property type="match status" value="1"/>
</dbReference>
<evidence type="ECO:0008006" key="14">
    <source>
        <dbReference type="Google" id="ProtNLM"/>
    </source>
</evidence>
<dbReference type="EMBL" id="JAZDUA010000061">
    <property type="protein sequence ID" value="KAK7870267.1"/>
    <property type="molecule type" value="Genomic_DNA"/>
</dbReference>
<gene>
    <name evidence="12" type="ORF">R5R35_000995</name>
</gene>
<accession>A0AAN9ZC96</accession>
<feature type="compositionally biased region" description="Basic and acidic residues" evidence="11">
    <location>
        <begin position="57"/>
        <end position="75"/>
    </location>
</feature>
<comment type="caution">
    <text evidence="12">The sequence shown here is derived from an EMBL/GenBank/DDBJ whole genome shotgun (WGS) entry which is preliminary data.</text>
</comment>
<dbReference type="Pfam" id="PF10151">
    <property type="entry name" value="TMEM214"/>
    <property type="match status" value="1"/>
</dbReference>
<evidence type="ECO:0000256" key="11">
    <source>
        <dbReference type="SAM" id="MobiDB-lite"/>
    </source>
</evidence>
<evidence type="ECO:0000256" key="7">
    <source>
        <dbReference type="ARBA" id="ARBA00022989"/>
    </source>
</evidence>
<comment type="similarity">
    <text evidence="2">Belongs to the TMEM214 family.</text>
</comment>
<evidence type="ECO:0000256" key="9">
    <source>
        <dbReference type="ARBA" id="ARBA00023180"/>
    </source>
</evidence>
<keyword evidence="4" id="KW-0812">Transmembrane</keyword>
<evidence type="ECO:0000256" key="4">
    <source>
        <dbReference type="ARBA" id="ARBA00022692"/>
    </source>
</evidence>
<evidence type="ECO:0000256" key="6">
    <source>
        <dbReference type="ARBA" id="ARBA00022824"/>
    </source>
</evidence>
<dbReference type="AlphaFoldDB" id="A0AAN9ZC96"/>
<dbReference type="GO" id="GO:0005794">
    <property type="term" value="C:Golgi apparatus"/>
    <property type="evidence" value="ECO:0007669"/>
    <property type="project" value="TreeGrafter"/>
</dbReference>
<comment type="subunit">
    <text evidence="3">Constitutively interacts with CASP4; required for the localization of procaspase 4 to the ER.</text>
</comment>
<feature type="region of interest" description="Disordered" evidence="11">
    <location>
        <begin position="1"/>
        <end position="93"/>
    </location>
</feature>
<evidence type="ECO:0000256" key="2">
    <source>
        <dbReference type="ARBA" id="ARBA00007984"/>
    </source>
</evidence>
<evidence type="ECO:0000256" key="8">
    <source>
        <dbReference type="ARBA" id="ARBA00023136"/>
    </source>
</evidence>
<name>A0AAN9ZC96_9ORTH</name>
<dbReference type="PANTHER" id="PTHR13448:SF0">
    <property type="entry name" value="TRANSMEMBRANE PROTEIN 214"/>
    <property type="match status" value="1"/>
</dbReference>
<keyword evidence="8" id="KW-0472">Membrane</keyword>
<feature type="compositionally biased region" description="Basic and acidic residues" evidence="11">
    <location>
        <begin position="15"/>
        <end position="40"/>
    </location>
</feature>
<evidence type="ECO:0000256" key="3">
    <source>
        <dbReference type="ARBA" id="ARBA00011720"/>
    </source>
</evidence>
<keyword evidence="13" id="KW-1185">Reference proteome</keyword>
<dbReference type="GO" id="GO:0006915">
    <property type="term" value="P:apoptotic process"/>
    <property type="evidence" value="ECO:0007669"/>
    <property type="project" value="UniProtKB-KW"/>
</dbReference>
<keyword evidence="7" id="KW-1133">Transmembrane helix</keyword>
<reference evidence="12 13" key="1">
    <citation type="submission" date="2024-03" db="EMBL/GenBank/DDBJ databases">
        <title>The genome assembly and annotation of the cricket Gryllus longicercus Weissman &amp; Gray.</title>
        <authorList>
            <person name="Szrajer S."/>
            <person name="Gray D."/>
            <person name="Ylla G."/>
        </authorList>
    </citation>
    <scope>NUCLEOTIDE SEQUENCE [LARGE SCALE GENOMIC DNA]</scope>
    <source>
        <strain evidence="12">DAG 2021-001</strain>
        <tissue evidence="12">Whole body minus gut</tissue>
    </source>
</reference>
<dbReference type="InterPro" id="IPR019308">
    <property type="entry name" value="TMEM214"/>
</dbReference>
<comment type="subcellular location">
    <subcellularLocation>
        <location evidence="1">Endoplasmic reticulum membrane</location>
        <topology evidence="1">Multi-pass membrane protein</topology>
    </subcellularLocation>
</comment>
<evidence type="ECO:0000256" key="5">
    <source>
        <dbReference type="ARBA" id="ARBA00022703"/>
    </source>
</evidence>
<comment type="function">
    <text evidence="10">Critical mediator, in cooperation with CASP4, of endoplasmic reticulum-stress induced apoptosis. Required or the activation of CASP4 following endoplasmic reticulum stress.</text>
</comment>
<proteinExistence type="inferred from homology"/>
<evidence type="ECO:0000256" key="10">
    <source>
        <dbReference type="ARBA" id="ARBA00024938"/>
    </source>
</evidence>
<keyword evidence="6" id="KW-0256">Endoplasmic reticulum</keyword>
<sequence length="680" mass="76754">MSGQWEVVIKTKKKQNSDKAKTMTKTEQKKSIQNDPKTEEALPLSQVQTLYDALNNDIKDSKKPGKENHAKENYVKKTQKKSQTKRKESSKDKLVLPKTLDTAMKMINKKELNSELESGRRRFPNAPLVWLKGLVGYFNSRLTVENVSPVFEGKSHEYPQNLVPGDLRDILKRSVLTQNDTVAQNLFDWCLAAMANDMSRVDKACEVVLGYKLIAQLLAVHNPSLVISAIPKVKILLASYQNRQSIGLSLLWILGQGGYKDLSIGLQVWQQVMFPMVDLRLYSGFVVNYLHTLLGVQSSSQPLQADDLLPVLKVLCSPPDTVPMNKRKEFQEMSSKLLARVLDLPLETTFLPLFPILLKQLDDSAPERLKRELETALLTGYLADTRVSAAWLEAYPHLRAQSRLLLTHLGKSWDKVPRTTHNQLKNMLNGFRSANRVLDKQGVADAHAQACEHLSTELLQRMATARAASSFPWLRANLLLLAAIAALLAYDVRRHGSLQESSTGHLLRDIGALPYVEDGWSQTQSYSQQSYTWLLKNGPEYYHQACEVSSPYLIKAQEILLSGMSYAISGCKTIYAYAHEKAPLVSEWVEQWAPGLRDRAIEFSLHVWEQGIIYSIAGGKILLEYGQDAVTWARTNVFVGSWSPDNIQQYSLAVLNVTQEYALGTYDWLYQKVQTFSKVE</sequence>